<name>A0ABU5VYV7_9BACT</name>
<evidence type="ECO:0000256" key="10">
    <source>
        <dbReference type="ARBA" id="ARBA00023136"/>
    </source>
</evidence>
<evidence type="ECO:0000256" key="9">
    <source>
        <dbReference type="ARBA" id="ARBA00023049"/>
    </source>
</evidence>
<comment type="cofactor">
    <cofactor evidence="11">
        <name>Zn(2+)</name>
        <dbReference type="ChEBI" id="CHEBI:29105"/>
    </cofactor>
    <text evidence="11">Binds 1 zinc ion per subunit.</text>
</comment>
<dbReference type="EC" id="3.4.24.-" evidence="14"/>
<evidence type="ECO:0000313" key="15">
    <source>
        <dbReference type="Proteomes" id="UP001302274"/>
    </source>
</evidence>
<evidence type="ECO:0000256" key="4">
    <source>
        <dbReference type="ARBA" id="ARBA00022692"/>
    </source>
</evidence>
<dbReference type="Pfam" id="PF01435">
    <property type="entry name" value="Peptidase_M48"/>
    <property type="match status" value="1"/>
</dbReference>
<keyword evidence="9 11" id="KW-0482">Metalloprotease</keyword>
<evidence type="ECO:0000256" key="2">
    <source>
        <dbReference type="ARBA" id="ARBA00022475"/>
    </source>
</evidence>
<dbReference type="InterPro" id="IPR050083">
    <property type="entry name" value="HtpX_protease"/>
</dbReference>
<feature type="transmembrane region" description="Helical" evidence="12">
    <location>
        <begin position="7"/>
        <end position="32"/>
    </location>
</feature>
<sequence length="297" mass="32485">MKRIFIFMAVSLLISITISTIMSVLGIGHYISQGGIQYGTLMAFCLLWGIGGSLIGLCLSKMLAKWTMGVQIVTLEGPHRNIVEKVHRLSRRAGLTEMPEVGIYQSPDVNAFATGRSRNSSLVAVSTGLLTRMDDAEVEGVLAHEVAHIANGDMVTMALVQGVVNAFVMFLSRIIAFAISQAMRSDDRDEPQSPWANMLITMALDVVIGFLAMPIIAWFSRYREFRADKGGADLAGREKMIAALESLQRAYPQLAEGKNEAEPNFRSMQISSKGSFMALFSTHPPLDVRIAALKKAM</sequence>
<feature type="transmembrane region" description="Helical" evidence="12">
    <location>
        <begin position="38"/>
        <end position="59"/>
    </location>
</feature>
<feature type="transmembrane region" description="Helical" evidence="12">
    <location>
        <begin position="195"/>
        <end position="219"/>
    </location>
</feature>
<feature type="transmembrane region" description="Helical" evidence="12">
    <location>
        <begin position="163"/>
        <end position="183"/>
    </location>
</feature>
<evidence type="ECO:0000259" key="13">
    <source>
        <dbReference type="Pfam" id="PF01435"/>
    </source>
</evidence>
<keyword evidence="7 11" id="KW-0862">Zinc</keyword>
<keyword evidence="15" id="KW-1185">Reference proteome</keyword>
<evidence type="ECO:0000256" key="3">
    <source>
        <dbReference type="ARBA" id="ARBA00022670"/>
    </source>
</evidence>
<dbReference type="Gene3D" id="3.30.2010.10">
    <property type="entry name" value="Metalloproteases ('zincins'), catalytic domain"/>
    <property type="match status" value="1"/>
</dbReference>
<evidence type="ECO:0000256" key="1">
    <source>
        <dbReference type="ARBA" id="ARBA00004651"/>
    </source>
</evidence>
<dbReference type="PANTHER" id="PTHR43221:SF1">
    <property type="entry name" value="PROTEASE HTPX"/>
    <property type="match status" value="1"/>
</dbReference>
<accession>A0ABU5VYV7</accession>
<evidence type="ECO:0000256" key="5">
    <source>
        <dbReference type="ARBA" id="ARBA00022723"/>
    </source>
</evidence>
<evidence type="ECO:0000256" key="11">
    <source>
        <dbReference type="RuleBase" id="RU003983"/>
    </source>
</evidence>
<organism evidence="14 15">
    <name type="scientific">Bacteriovorax antarcticus</name>
    <dbReference type="NCBI Taxonomy" id="3088717"/>
    <lineage>
        <taxon>Bacteria</taxon>
        <taxon>Pseudomonadati</taxon>
        <taxon>Bdellovibrionota</taxon>
        <taxon>Bacteriovoracia</taxon>
        <taxon>Bacteriovoracales</taxon>
        <taxon>Bacteriovoracaceae</taxon>
        <taxon>Bacteriovorax</taxon>
    </lineage>
</organism>
<keyword evidence="4 12" id="KW-0812">Transmembrane</keyword>
<keyword evidence="2" id="KW-1003">Cell membrane</keyword>
<dbReference type="RefSeq" id="WP_323578579.1">
    <property type="nucleotide sequence ID" value="NZ_JAYGJQ010000003.1"/>
</dbReference>
<comment type="caution">
    <text evidence="14">The sequence shown here is derived from an EMBL/GenBank/DDBJ whole genome shotgun (WGS) entry which is preliminary data.</text>
</comment>
<dbReference type="CDD" id="cd07335">
    <property type="entry name" value="M48B_HtpX_like"/>
    <property type="match status" value="1"/>
</dbReference>
<comment type="similarity">
    <text evidence="11">Belongs to the peptidase M48 family.</text>
</comment>
<gene>
    <name evidence="14" type="primary">htpX</name>
    <name evidence="14" type="ORF">SHI21_18620</name>
</gene>
<keyword evidence="8 12" id="KW-1133">Transmembrane helix</keyword>
<evidence type="ECO:0000256" key="12">
    <source>
        <dbReference type="SAM" id="Phobius"/>
    </source>
</evidence>
<evidence type="ECO:0000256" key="6">
    <source>
        <dbReference type="ARBA" id="ARBA00022801"/>
    </source>
</evidence>
<evidence type="ECO:0000256" key="7">
    <source>
        <dbReference type="ARBA" id="ARBA00022833"/>
    </source>
</evidence>
<reference evidence="14 15" key="1">
    <citation type="submission" date="2023-11" db="EMBL/GenBank/DDBJ databases">
        <title>A Novel Polar Bacteriovorax (B. antarcticus) Isolated from the Biocrust in Antarctica.</title>
        <authorList>
            <person name="Mun W."/>
            <person name="Choi S.Y."/>
            <person name="Mitchell R.J."/>
        </authorList>
    </citation>
    <scope>NUCLEOTIDE SEQUENCE [LARGE SCALE GENOMIC DNA]</scope>
    <source>
        <strain evidence="14 15">PP10</strain>
    </source>
</reference>
<dbReference type="Proteomes" id="UP001302274">
    <property type="component" value="Unassembled WGS sequence"/>
</dbReference>
<protein>
    <submittedName>
        <fullName evidence="14">Protease HtpX</fullName>
        <ecNumber evidence="14">3.4.24.-</ecNumber>
    </submittedName>
</protein>
<dbReference type="GO" id="GO:0006508">
    <property type="term" value="P:proteolysis"/>
    <property type="evidence" value="ECO:0007669"/>
    <property type="project" value="UniProtKB-KW"/>
</dbReference>
<dbReference type="GO" id="GO:0008233">
    <property type="term" value="F:peptidase activity"/>
    <property type="evidence" value="ECO:0007669"/>
    <property type="project" value="UniProtKB-KW"/>
</dbReference>
<dbReference type="EMBL" id="JAYGJQ010000003">
    <property type="protein sequence ID" value="MEA9358256.1"/>
    <property type="molecule type" value="Genomic_DNA"/>
</dbReference>
<dbReference type="NCBIfam" id="NF003965">
    <property type="entry name" value="PRK05457.1"/>
    <property type="match status" value="1"/>
</dbReference>
<evidence type="ECO:0000256" key="8">
    <source>
        <dbReference type="ARBA" id="ARBA00022989"/>
    </source>
</evidence>
<keyword evidence="10 12" id="KW-0472">Membrane</keyword>
<evidence type="ECO:0000313" key="14">
    <source>
        <dbReference type="EMBL" id="MEA9358256.1"/>
    </source>
</evidence>
<proteinExistence type="inferred from homology"/>
<feature type="domain" description="Peptidase M48" evidence="13">
    <location>
        <begin position="80"/>
        <end position="295"/>
    </location>
</feature>
<keyword evidence="6 11" id="KW-0378">Hydrolase</keyword>
<keyword evidence="3 11" id="KW-0645">Protease</keyword>
<comment type="subcellular location">
    <subcellularLocation>
        <location evidence="1">Cell membrane</location>
        <topology evidence="1">Multi-pass membrane protein</topology>
    </subcellularLocation>
</comment>
<keyword evidence="5" id="KW-0479">Metal-binding</keyword>
<dbReference type="InterPro" id="IPR001915">
    <property type="entry name" value="Peptidase_M48"/>
</dbReference>
<dbReference type="PANTHER" id="PTHR43221">
    <property type="entry name" value="PROTEASE HTPX"/>
    <property type="match status" value="1"/>
</dbReference>